<feature type="domain" description="Carboxyltransferase" evidence="4">
    <location>
        <begin position="36"/>
        <end position="293"/>
    </location>
</feature>
<dbReference type="InterPro" id="IPR029000">
    <property type="entry name" value="Cyclophilin-like_dom_sf"/>
</dbReference>
<protein>
    <submittedName>
        <fullName evidence="5">Biotin-dependent carboxyltransferase family protein</fullName>
    </submittedName>
</protein>
<evidence type="ECO:0000256" key="2">
    <source>
        <dbReference type="ARBA" id="ARBA00022801"/>
    </source>
</evidence>
<accession>A0ABW3ICP6</accession>
<dbReference type="Pfam" id="PF02626">
    <property type="entry name" value="CT_A_B"/>
    <property type="match status" value="1"/>
</dbReference>
<name>A0ABW3ICP6_9FLAO</name>
<organism evidence="5 6">
    <name type="scientific">Salinimicrobium gaetbulicola</name>
    <dbReference type="NCBI Taxonomy" id="999702"/>
    <lineage>
        <taxon>Bacteria</taxon>
        <taxon>Pseudomonadati</taxon>
        <taxon>Bacteroidota</taxon>
        <taxon>Flavobacteriia</taxon>
        <taxon>Flavobacteriales</taxon>
        <taxon>Flavobacteriaceae</taxon>
        <taxon>Salinimicrobium</taxon>
    </lineage>
</organism>
<dbReference type="EMBL" id="JBHTJP010000032">
    <property type="protein sequence ID" value="MFD0975803.1"/>
    <property type="molecule type" value="Genomic_DNA"/>
</dbReference>
<evidence type="ECO:0000313" key="6">
    <source>
        <dbReference type="Proteomes" id="UP001597100"/>
    </source>
</evidence>
<dbReference type="PANTHER" id="PTHR43309:SF5">
    <property type="entry name" value="5-OXOPROLINASE SUBUNIT C"/>
    <property type="match status" value="1"/>
</dbReference>
<gene>
    <name evidence="5" type="ORF">ACFQ1G_03270</name>
</gene>
<dbReference type="PANTHER" id="PTHR43309">
    <property type="entry name" value="5-OXOPROLINASE SUBUNIT C"/>
    <property type="match status" value="1"/>
</dbReference>
<dbReference type="RefSeq" id="WP_380736841.1">
    <property type="nucleotide sequence ID" value="NZ_JBHTJP010000032.1"/>
</dbReference>
<proteinExistence type="predicted"/>
<keyword evidence="1" id="KW-0547">Nucleotide-binding</keyword>
<comment type="caution">
    <text evidence="5">The sequence shown here is derived from an EMBL/GenBank/DDBJ whole genome shotgun (WGS) entry which is preliminary data.</text>
</comment>
<keyword evidence="6" id="KW-1185">Reference proteome</keyword>
<evidence type="ECO:0000256" key="1">
    <source>
        <dbReference type="ARBA" id="ARBA00022741"/>
    </source>
</evidence>
<evidence type="ECO:0000313" key="5">
    <source>
        <dbReference type="EMBL" id="MFD0975803.1"/>
    </source>
</evidence>
<keyword evidence="3" id="KW-0067">ATP-binding</keyword>
<dbReference type="InterPro" id="IPR052708">
    <property type="entry name" value="PxpC"/>
</dbReference>
<dbReference type="Gene3D" id="2.40.100.10">
    <property type="entry name" value="Cyclophilin-like"/>
    <property type="match status" value="1"/>
</dbReference>
<keyword evidence="2" id="KW-0378">Hydrolase</keyword>
<sequence>MELSNLKRKDMMAEMEVLHPGLFSSIQDLGRFGFMEYGVPVSGAMDSNAFRVANLLLKNPKDAAVLEITQMGPRLSFSEETQIAVTGAHLSPAINGQPIENNKAYTIFKDQILSFRKRIYGCRSYLAVKGGFRSEKVLNSRSWYDGLTGYLKIEKGMKIPYESGGDSFPDNYSGIKTPDYINSKFVEAFQGPEFENLSEAQRRRLFNDEFSLDQNNNRMGIQFGEILENSLEPILTGPVLPGTVQLTPSGKLIALMRDGQTTGGYPRILQLSENGLNTLAQKVTGEKIRFDLL</sequence>
<evidence type="ECO:0000256" key="3">
    <source>
        <dbReference type="ARBA" id="ARBA00022840"/>
    </source>
</evidence>
<dbReference type="SMART" id="SM00797">
    <property type="entry name" value="AHS2"/>
    <property type="match status" value="1"/>
</dbReference>
<dbReference type="InterPro" id="IPR003778">
    <property type="entry name" value="CT_A_B"/>
</dbReference>
<reference evidence="6" key="1">
    <citation type="journal article" date="2019" name="Int. J. Syst. Evol. Microbiol.">
        <title>The Global Catalogue of Microorganisms (GCM) 10K type strain sequencing project: providing services to taxonomists for standard genome sequencing and annotation.</title>
        <authorList>
            <consortium name="The Broad Institute Genomics Platform"/>
            <consortium name="The Broad Institute Genome Sequencing Center for Infectious Disease"/>
            <person name="Wu L."/>
            <person name="Ma J."/>
        </authorList>
    </citation>
    <scope>NUCLEOTIDE SEQUENCE [LARGE SCALE GENOMIC DNA]</scope>
    <source>
        <strain evidence="6">CCUG 60898</strain>
    </source>
</reference>
<dbReference type="Proteomes" id="UP001597100">
    <property type="component" value="Unassembled WGS sequence"/>
</dbReference>
<evidence type="ECO:0000259" key="4">
    <source>
        <dbReference type="SMART" id="SM00797"/>
    </source>
</evidence>